<evidence type="ECO:0000313" key="1">
    <source>
        <dbReference type="EMBL" id="PQJ66885.1"/>
    </source>
</evidence>
<gene>
    <name evidence="1" type="ORF">BTO08_05335</name>
</gene>
<proteinExistence type="predicted"/>
<sequence length="62" mass="7314">MRDTILDTLFTVLVCLFLVFTAVEVYENQPDDDLQDNVQDFEITAHEKMIETSPFIKDYLNR</sequence>
<evidence type="ECO:0000313" key="2">
    <source>
        <dbReference type="Proteomes" id="UP000238730"/>
    </source>
</evidence>
<dbReference type="RefSeq" id="WP_105060196.1">
    <property type="nucleotide sequence ID" value="NZ_MSCJ01000001.1"/>
</dbReference>
<name>A0A2S7VYA7_PHOAN</name>
<dbReference type="Proteomes" id="UP000238730">
    <property type="component" value="Unassembled WGS sequence"/>
</dbReference>
<accession>A0A2S7VYA7</accession>
<organism evidence="1 2">
    <name type="scientific">Photobacterium angustum</name>
    <dbReference type="NCBI Taxonomy" id="661"/>
    <lineage>
        <taxon>Bacteria</taxon>
        <taxon>Pseudomonadati</taxon>
        <taxon>Pseudomonadota</taxon>
        <taxon>Gammaproteobacteria</taxon>
        <taxon>Vibrionales</taxon>
        <taxon>Vibrionaceae</taxon>
        <taxon>Photobacterium</taxon>
    </lineage>
</organism>
<dbReference type="AlphaFoldDB" id="A0A2S7VYA7"/>
<protein>
    <submittedName>
        <fullName evidence="1">Uncharacterized protein</fullName>
    </submittedName>
</protein>
<comment type="caution">
    <text evidence="1">The sequence shown here is derived from an EMBL/GenBank/DDBJ whole genome shotgun (WGS) entry which is preliminary data.</text>
</comment>
<dbReference type="OrthoDB" id="9915833at2"/>
<dbReference type="EMBL" id="MSCJ01000001">
    <property type="protein sequence ID" value="PQJ66885.1"/>
    <property type="molecule type" value="Genomic_DNA"/>
</dbReference>
<reference evidence="1 2" key="1">
    <citation type="submission" date="2016-12" db="EMBL/GenBank/DDBJ databases">
        <title>Diversity of luminous bacteria.</title>
        <authorList>
            <person name="Yoshizawa S."/>
            <person name="Kogure K."/>
        </authorList>
    </citation>
    <scope>NUCLEOTIDE SEQUENCE [LARGE SCALE GENOMIC DNA]</scope>
    <source>
        <strain evidence="1 2">LC1-200</strain>
    </source>
</reference>